<organism evidence="1 2">
    <name type="scientific">Symbiodinium necroappetens</name>
    <dbReference type="NCBI Taxonomy" id="1628268"/>
    <lineage>
        <taxon>Eukaryota</taxon>
        <taxon>Sar</taxon>
        <taxon>Alveolata</taxon>
        <taxon>Dinophyceae</taxon>
        <taxon>Suessiales</taxon>
        <taxon>Symbiodiniaceae</taxon>
        <taxon>Symbiodinium</taxon>
    </lineage>
</organism>
<protein>
    <submittedName>
        <fullName evidence="1">Uncharacterized protein</fullName>
    </submittedName>
</protein>
<dbReference type="OrthoDB" id="407711at2759"/>
<reference evidence="1" key="1">
    <citation type="submission" date="2021-02" db="EMBL/GenBank/DDBJ databases">
        <authorList>
            <person name="Dougan E. K."/>
            <person name="Rhodes N."/>
            <person name="Thang M."/>
            <person name="Chan C."/>
        </authorList>
    </citation>
    <scope>NUCLEOTIDE SEQUENCE</scope>
</reference>
<evidence type="ECO:0000313" key="2">
    <source>
        <dbReference type="Proteomes" id="UP000601435"/>
    </source>
</evidence>
<evidence type="ECO:0000313" key="1">
    <source>
        <dbReference type="EMBL" id="CAE7793108.1"/>
    </source>
</evidence>
<gene>
    <name evidence="1" type="ORF">SNEC2469_LOCUS23317</name>
</gene>
<comment type="caution">
    <text evidence="1">The sequence shown here is derived from an EMBL/GenBank/DDBJ whole genome shotgun (WGS) entry which is preliminary data.</text>
</comment>
<accession>A0A812YRY5</accession>
<dbReference type="Proteomes" id="UP000601435">
    <property type="component" value="Unassembled WGS sequence"/>
</dbReference>
<dbReference type="EMBL" id="CAJNJA010043366">
    <property type="protein sequence ID" value="CAE7793108.1"/>
    <property type="molecule type" value="Genomic_DNA"/>
</dbReference>
<sequence>MSFKRARTLEIAGGAFTVDPEAEAEDAEVLCANGQKFRKLLLERFSSGSMTAADTCVLAYLHTESGGRGTEDLGLDPETATKHGAEHLRFPCHLGKHYDKPYVEYVAVPMVRKRSLGRASVQHPTRVTSDLLRKELLALGLLGEGTKPDAKLVAKNLEADSEYLALYEGHPVAQKAFAEGFRREHVVPVSVYFDGVQYTKNENFLGLSELCSCGCRGWCSVFPLLESFRRDMCFDHQDLRACIIDYKADWPAYIELCGFRTWSHNLHPCPICTVHKKDLLSVGTMTLHNCPHKLFNKTSYDQLVASSFRGWRLDPSPGLEDVCDFAKKQCPFKCVFFIGGKDARILHVSPFLQIPGVSVETWCVDILHTWHYGPMSTFIAYSLRLLLTTMIYRPAIPDLEKVEADRLALLCLRAELWTYYKRLRESDSDGSWKAKGSEAPAPSLIKAKIPTFFSFDRCMPSCRCGTSLYQWWLANI</sequence>
<proteinExistence type="predicted"/>
<keyword evidence="2" id="KW-1185">Reference proteome</keyword>
<name>A0A812YRY5_9DINO</name>
<dbReference type="AlphaFoldDB" id="A0A812YRY5"/>